<dbReference type="OrthoDB" id="3269050at2759"/>
<dbReference type="Proteomes" id="UP000054166">
    <property type="component" value="Unassembled WGS sequence"/>
</dbReference>
<gene>
    <name evidence="1" type="ORF">PILCRDRAFT_813230</name>
</gene>
<dbReference type="InParanoid" id="A0A0C3BS01"/>
<dbReference type="STRING" id="765440.A0A0C3BS01"/>
<evidence type="ECO:0000313" key="2">
    <source>
        <dbReference type="Proteomes" id="UP000054166"/>
    </source>
</evidence>
<reference evidence="2" key="2">
    <citation type="submission" date="2015-01" db="EMBL/GenBank/DDBJ databases">
        <title>Evolutionary Origins and Diversification of the Mycorrhizal Mutualists.</title>
        <authorList>
            <consortium name="DOE Joint Genome Institute"/>
            <consortium name="Mycorrhizal Genomics Consortium"/>
            <person name="Kohler A."/>
            <person name="Kuo A."/>
            <person name="Nagy L.G."/>
            <person name="Floudas D."/>
            <person name="Copeland A."/>
            <person name="Barry K.W."/>
            <person name="Cichocki N."/>
            <person name="Veneault-Fourrey C."/>
            <person name="LaButti K."/>
            <person name="Lindquist E.A."/>
            <person name="Lipzen A."/>
            <person name="Lundell T."/>
            <person name="Morin E."/>
            <person name="Murat C."/>
            <person name="Riley R."/>
            <person name="Ohm R."/>
            <person name="Sun H."/>
            <person name="Tunlid A."/>
            <person name="Henrissat B."/>
            <person name="Grigoriev I.V."/>
            <person name="Hibbett D.S."/>
            <person name="Martin F."/>
        </authorList>
    </citation>
    <scope>NUCLEOTIDE SEQUENCE [LARGE SCALE GENOMIC DNA]</scope>
    <source>
        <strain evidence="2">F 1598</strain>
    </source>
</reference>
<sequence length="235" mass="26757">MSQVLVVQTNHKSRSRIILKVYDPRFFSHRFKGRIQRPWSYHAEKEAARQRAAPNEPFNFVFPLERPDDDSDTVGWEEWYYQQTEVAANREVTSYRHLTPLQGKGILECFGSGTLNLTGRAITPRVLLLEYLPHAQTLKAIAADLITQPIIDSLITTASCFGLLGVTHSDPNTGNFLFVVGQDGAVCRAVIIDSGSSYFREEESDEDWACIVRQQADVQFLKLRLEAKLRERGWV</sequence>
<evidence type="ECO:0008006" key="3">
    <source>
        <dbReference type="Google" id="ProtNLM"/>
    </source>
</evidence>
<dbReference type="InterPro" id="IPR011009">
    <property type="entry name" value="Kinase-like_dom_sf"/>
</dbReference>
<dbReference type="HOGENOM" id="CLU_054599_1_0_1"/>
<dbReference type="EMBL" id="KN832975">
    <property type="protein sequence ID" value="KIM89298.1"/>
    <property type="molecule type" value="Genomic_DNA"/>
</dbReference>
<reference evidence="1 2" key="1">
    <citation type="submission" date="2014-04" db="EMBL/GenBank/DDBJ databases">
        <authorList>
            <consortium name="DOE Joint Genome Institute"/>
            <person name="Kuo A."/>
            <person name="Tarkka M."/>
            <person name="Buscot F."/>
            <person name="Kohler A."/>
            <person name="Nagy L.G."/>
            <person name="Floudas D."/>
            <person name="Copeland A."/>
            <person name="Barry K.W."/>
            <person name="Cichocki N."/>
            <person name="Veneault-Fourrey C."/>
            <person name="LaButti K."/>
            <person name="Lindquist E.A."/>
            <person name="Lipzen A."/>
            <person name="Lundell T."/>
            <person name="Morin E."/>
            <person name="Murat C."/>
            <person name="Sun H."/>
            <person name="Tunlid A."/>
            <person name="Henrissat B."/>
            <person name="Grigoriev I.V."/>
            <person name="Hibbett D.S."/>
            <person name="Martin F."/>
            <person name="Nordberg H.P."/>
            <person name="Cantor M.N."/>
            <person name="Hua S.X."/>
        </authorList>
    </citation>
    <scope>NUCLEOTIDE SEQUENCE [LARGE SCALE GENOMIC DNA]</scope>
    <source>
        <strain evidence="1 2">F 1598</strain>
    </source>
</reference>
<keyword evidence="2" id="KW-1185">Reference proteome</keyword>
<protein>
    <recommendedName>
        <fullName evidence="3">Aminoglycoside phosphotransferase domain-containing protein</fullName>
    </recommendedName>
</protein>
<organism evidence="1 2">
    <name type="scientific">Piloderma croceum (strain F 1598)</name>
    <dbReference type="NCBI Taxonomy" id="765440"/>
    <lineage>
        <taxon>Eukaryota</taxon>
        <taxon>Fungi</taxon>
        <taxon>Dikarya</taxon>
        <taxon>Basidiomycota</taxon>
        <taxon>Agaricomycotina</taxon>
        <taxon>Agaricomycetes</taxon>
        <taxon>Agaricomycetidae</taxon>
        <taxon>Atheliales</taxon>
        <taxon>Atheliaceae</taxon>
        <taxon>Piloderma</taxon>
    </lineage>
</organism>
<evidence type="ECO:0000313" key="1">
    <source>
        <dbReference type="EMBL" id="KIM89298.1"/>
    </source>
</evidence>
<dbReference type="SUPFAM" id="SSF56112">
    <property type="entry name" value="Protein kinase-like (PK-like)"/>
    <property type="match status" value="1"/>
</dbReference>
<accession>A0A0C3BS01</accession>
<proteinExistence type="predicted"/>
<name>A0A0C3BS01_PILCF</name>
<dbReference type="AlphaFoldDB" id="A0A0C3BS01"/>